<keyword evidence="2" id="KW-1003">Cell membrane</keyword>
<name>A0A3F3LCW0_9GAMM</name>
<keyword evidence="7" id="KW-0676">Redox-active center</keyword>
<dbReference type="Proteomes" id="UP000595320">
    <property type="component" value="Chromosome"/>
</dbReference>
<dbReference type="PANTHER" id="PTHR32234:SF0">
    <property type="entry name" value="THIOL:DISULFIDE INTERCHANGE PROTEIN DSBD"/>
    <property type="match status" value="1"/>
</dbReference>
<dbReference type="AlphaFoldDB" id="A0A3F3LCW0"/>
<dbReference type="InterPro" id="IPR013766">
    <property type="entry name" value="Thioredoxin_domain"/>
</dbReference>
<evidence type="ECO:0000256" key="7">
    <source>
        <dbReference type="ARBA" id="ARBA00023284"/>
    </source>
</evidence>
<dbReference type="GO" id="GO:0005886">
    <property type="term" value="C:plasma membrane"/>
    <property type="evidence" value="ECO:0007669"/>
    <property type="project" value="UniProtKB-SubCell"/>
</dbReference>
<evidence type="ECO:0000256" key="4">
    <source>
        <dbReference type="ARBA" id="ARBA00022748"/>
    </source>
</evidence>
<feature type="transmembrane region" description="Helical" evidence="9">
    <location>
        <begin position="441"/>
        <end position="460"/>
    </location>
</feature>
<dbReference type="GO" id="GO:0017004">
    <property type="term" value="P:cytochrome complex assembly"/>
    <property type="evidence" value="ECO:0007669"/>
    <property type="project" value="UniProtKB-KW"/>
</dbReference>
<organism evidence="10 11">
    <name type="scientific">Acinetobacter ursingii</name>
    <dbReference type="NCBI Taxonomy" id="108980"/>
    <lineage>
        <taxon>Bacteria</taxon>
        <taxon>Pseudomonadati</taxon>
        <taxon>Pseudomonadota</taxon>
        <taxon>Gammaproteobacteria</taxon>
        <taxon>Moraxellales</taxon>
        <taxon>Moraxellaceae</taxon>
        <taxon>Acinetobacter</taxon>
    </lineage>
</organism>
<dbReference type="Gene3D" id="3.40.30.10">
    <property type="entry name" value="Glutaredoxin"/>
    <property type="match status" value="1"/>
</dbReference>
<evidence type="ECO:0000313" key="10">
    <source>
        <dbReference type="EMBL" id="QQT87186.1"/>
    </source>
</evidence>
<dbReference type="InterPro" id="IPR028250">
    <property type="entry name" value="DsbDN"/>
</dbReference>
<dbReference type="InterPro" id="IPR003834">
    <property type="entry name" value="Cyt_c_assmbl_TM_dom"/>
</dbReference>
<evidence type="ECO:0000256" key="2">
    <source>
        <dbReference type="ARBA" id="ARBA00022475"/>
    </source>
</evidence>
<feature type="transmembrane region" description="Helical" evidence="9">
    <location>
        <begin position="385"/>
        <end position="406"/>
    </location>
</feature>
<keyword evidence="10" id="KW-0560">Oxidoreductase</keyword>
<reference evidence="10 11" key="1">
    <citation type="submission" date="2021-01" db="EMBL/GenBank/DDBJ databases">
        <title>FDA dAtabase for Regulatory Grade micrObial Sequences (FDA-ARGOS): Supporting development and validation of Infectious Disease Dx tests.</title>
        <authorList>
            <person name="Sproer C."/>
            <person name="Gronow S."/>
            <person name="Severitt S."/>
            <person name="Schroder I."/>
            <person name="Tallon L."/>
            <person name="Sadzewicz L."/>
            <person name="Zhao X."/>
            <person name="Boylan J."/>
            <person name="Ott S."/>
            <person name="Bowen H."/>
            <person name="Vavikolanu K."/>
            <person name="Mehta A."/>
            <person name="Aluvathingal J."/>
            <person name="Nadendla S."/>
            <person name="Lowell S."/>
            <person name="Myers T."/>
            <person name="Yan Y."/>
            <person name="Sichtig H."/>
        </authorList>
    </citation>
    <scope>NUCLEOTIDE SEQUENCE [LARGE SCALE GENOMIC DNA]</scope>
    <source>
        <strain evidence="10 11">FDAARGOS_1096</strain>
    </source>
</reference>
<dbReference type="SUPFAM" id="SSF74863">
    <property type="entry name" value="Thiol:disulfide interchange protein DsbD, N-terminal domain (DsbD-alpha)"/>
    <property type="match status" value="1"/>
</dbReference>
<dbReference type="Gene3D" id="2.60.40.1250">
    <property type="entry name" value="Thiol:disulfide interchange protein DsbD, N-terminal domain"/>
    <property type="match status" value="1"/>
</dbReference>
<evidence type="ECO:0000256" key="5">
    <source>
        <dbReference type="ARBA" id="ARBA00022989"/>
    </source>
</evidence>
<dbReference type="PANTHER" id="PTHR32234">
    <property type="entry name" value="THIOL:DISULFIDE INTERCHANGE PROTEIN DSBD"/>
    <property type="match status" value="1"/>
</dbReference>
<dbReference type="GO" id="GO:0045454">
    <property type="term" value="P:cell redox homeostasis"/>
    <property type="evidence" value="ECO:0007669"/>
    <property type="project" value="TreeGrafter"/>
</dbReference>
<gene>
    <name evidence="10" type="primary">dsbD</name>
    <name evidence="10" type="ORF">I6I53_05315</name>
</gene>
<keyword evidence="3 9" id="KW-0812">Transmembrane</keyword>
<dbReference type="InterPro" id="IPR035671">
    <property type="entry name" value="DsbD_gamma"/>
</dbReference>
<dbReference type="GO" id="GO:0047134">
    <property type="term" value="F:protein-disulfide reductase [NAD(P)H] activity"/>
    <property type="evidence" value="ECO:0007669"/>
    <property type="project" value="UniProtKB-EC"/>
</dbReference>
<dbReference type="NCBIfam" id="NF001419">
    <property type="entry name" value="PRK00293.1"/>
    <property type="match status" value="1"/>
</dbReference>
<dbReference type="SUPFAM" id="SSF52833">
    <property type="entry name" value="Thioredoxin-like"/>
    <property type="match status" value="1"/>
</dbReference>
<dbReference type="EMBL" id="CP068176">
    <property type="protein sequence ID" value="QQT87186.1"/>
    <property type="molecule type" value="Genomic_DNA"/>
</dbReference>
<keyword evidence="5 9" id="KW-1133">Transmembrane helix</keyword>
<feature type="transmembrane region" description="Helical" evidence="9">
    <location>
        <begin position="418"/>
        <end position="435"/>
    </location>
</feature>
<feature type="transmembrane region" description="Helical" evidence="9">
    <location>
        <begin position="264"/>
        <end position="289"/>
    </location>
</feature>
<dbReference type="Pfam" id="PF00085">
    <property type="entry name" value="Thioredoxin"/>
    <property type="match status" value="1"/>
</dbReference>
<feature type="region of interest" description="Disordered" evidence="8">
    <location>
        <begin position="169"/>
        <end position="202"/>
    </location>
</feature>
<keyword evidence="6 9" id="KW-0472">Membrane</keyword>
<feature type="compositionally biased region" description="Polar residues" evidence="8">
    <location>
        <begin position="169"/>
        <end position="198"/>
    </location>
</feature>
<comment type="subcellular location">
    <subcellularLocation>
        <location evidence="1">Cell membrane</location>
        <topology evidence="1">Multi-pass membrane protein</topology>
    </subcellularLocation>
</comment>
<dbReference type="InterPro" id="IPR017937">
    <property type="entry name" value="Thioredoxin_CS"/>
</dbReference>
<feature type="transmembrane region" description="Helical" evidence="9">
    <location>
        <begin position="472"/>
        <end position="490"/>
    </location>
</feature>
<dbReference type="CDD" id="cd02953">
    <property type="entry name" value="DsbDgamma"/>
    <property type="match status" value="1"/>
</dbReference>
<evidence type="ECO:0000256" key="3">
    <source>
        <dbReference type="ARBA" id="ARBA00022692"/>
    </source>
</evidence>
<dbReference type="InterPro" id="IPR036929">
    <property type="entry name" value="DsbDN_sf"/>
</dbReference>
<accession>A0A3F3LCW0</accession>
<dbReference type="PROSITE" id="PS51352">
    <property type="entry name" value="THIOREDOXIN_2"/>
    <property type="match status" value="1"/>
</dbReference>
<dbReference type="InterPro" id="IPR036249">
    <property type="entry name" value="Thioredoxin-like_sf"/>
</dbReference>
<protein>
    <submittedName>
        <fullName evidence="10">Protein-disulfide reductase DsbD</fullName>
        <ecNumber evidence="10">1.8.1.8</ecNumber>
    </submittedName>
</protein>
<evidence type="ECO:0000256" key="6">
    <source>
        <dbReference type="ARBA" id="ARBA00023136"/>
    </source>
</evidence>
<sequence>MTHFQSRSGFFYFLILSLCFVATQLYAKNEALLSPEDAFSFSVESLDQKTAVLHWSIQPHYYLYQHKFEVKQGNHRLPLDLPKAVEQFDDNFGQSQVYYQQVQFQIKTQPSQTYQVTWQGCAKDRICYPPQSIEFQTDLDGLVNIQNTGQSKKTFLNVAKASSLDQAKDISNQSANSSSQLDSVPEPAQTSQLNTAPNNLAHPNRETQVAQDQFWSSKLEQHSLGYGVLLFLGLGMLLAFTPCSLPMLPILTSLIVRDSKGLRAWMVALTFVCSMALVYAVLGLIASSAGLNFQRWLQQPATLIAFSLLFVLFALNLFGLFEIKLPQRVMNHLDRIQSVQRGGTLLGAAVMGMVSALLVGPCMTAPLAGTLLFISQTQDQWQGALLLFCLGFGMGIPLLLATILGAKVLPKAGQWMHQIKVIFAFIMLGLSLYFIRPLLPAIVVQILSLLLGLSFIGYAGYRLIKHHDRLRWLYLVLLILAIPAVLFDQYQHFQRYQLDQQQGENTWHVAHTATEFQQLLDHAPHDRVVIIDVYADWCVACQPIEHRILKDVEVQTALQPYYLIKLDLSQYDHSHQALLNQWQILGPPTYLFLNPQRQELRRLRLTGAFSKTELLDHLQALNNLRSQP</sequence>
<dbReference type="RefSeq" id="WP_104794663.1">
    <property type="nucleotide sequence ID" value="NZ_BKGX01000003.1"/>
</dbReference>
<proteinExistence type="predicted"/>
<evidence type="ECO:0000313" key="11">
    <source>
        <dbReference type="Proteomes" id="UP000595320"/>
    </source>
</evidence>
<keyword evidence="4" id="KW-0201">Cytochrome c-type biogenesis</keyword>
<feature type="transmembrane region" description="Helical" evidence="9">
    <location>
        <begin position="344"/>
        <end position="373"/>
    </location>
</feature>
<feature type="transmembrane region" description="Helical" evidence="9">
    <location>
        <begin position="301"/>
        <end position="323"/>
    </location>
</feature>
<dbReference type="PROSITE" id="PS00194">
    <property type="entry name" value="THIOREDOXIN_1"/>
    <property type="match status" value="1"/>
</dbReference>
<dbReference type="Pfam" id="PF02683">
    <property type="entry name" value="DsbD_TM"/>
    <property type="match status" value="1"/>
</dbReference>
<evidence type="ECO:0000256" key="8">
    <source>
        <dbReference type="SAM" id="MobiDB-lite"/>
    </source>
</evidence>
<feature type="transmembrane region" description="Helical" evidence="9">
    <location>
        <begin position="224"/>
        <end position="252"/>
    </location>
</feature>
<evidence type="ECO:0000256" key="9">
    <source>
        <dbReference type="SAM" id="Phobius"/>
    </source>
</evidence>
<evidence type="ECO:0000256" key="1">
    <source>
        <dbReference type="ARBA" id="ARBA00004651"/>
    </source>
</evidence>
<dbReference type="EC" id="1.8.1.8" evidence="10"/>
<dbReference type="Pfam" id="PF11412">
    <property type="entry name" value="DsbD_N"/>
    <property type="match status" value="1"/>
</dbReference>